<evidence type="ECO:0000256" key="1">
    <source>
        <dbReference type="SAM" id="MobiDB-lite"/>
    </source>
</evidence>
<feature type="transmembrane region" description="Helical" evidence="2">
    <location>
        <begin position="90"/>
        <end position="114"/>
    </location>
</feature>
<name>A0ABV6RU55_9GAMM</name>
<evidence type="ECO:0000313" key="3">
    <source>
        <dbReference type="EMBL" id="MFC0680505.1"/>
    </source>
</evidence>
<keyword evidence="2" id="KW-1133">Transmembrane helix</keyword>
<evidence type="ECO:0008006" key="5">
    <source>
        <dbReference type="Google" id="ProtNLM"/>
    </source>
</evidence>
<dbReference type="Proteomes" id="UP001589896">
    <property type="component" value="Unassembled WGS sequence"/>
</dbReference>
<gene>
    <name evidence="3" type="ORF">ACFFGH_21950</name>
</gene>
<feature type="region of interest" description="Disordered" evidence="1">
    <location>
        <begin position="1"/>
        <end position="21"/>
    </location>
</feature>
<feature type="transmembrane region" description="Helical" evidence="2">
    <location>
        <begin position="44"/>
        <end position="70"/>
    </location>
</feature>
<protein>
    <recommendedName>
        <fullName evidence="5">Major facilitator superfamily (MFS) profile domain-containing protein</fullName>
    </recommendedName>
</protein>
<feature type="transmembrane region" description="Helical" evidence="2">
    <location>
        <begin position="167"/>
        <end position="191"/>
    </location>
</feature>
<dbReference type="RefSeq" id="WP_386672301.1">
    <property type="nucleotide sequence ID" value="NZ_JBHLTG010000005.1"/>
</dbReference>
<proteinExistence type="predicted"/>
<comment type="caution">
    <text evidence="3">The sequence shown here is derived from an EMBL/GenBank/DDBJ whole genome shotgun (WGS) entry which is preliminary data.</text>
</comment>
<accession>A0ABV6RU55</accession>
<evidence type="ECO:0000256" key="2">
    <source>
        <dbReference type="SAM" id="Phobius"/>
    </source>
</evidence>
<keyword evidence="2" id="KW-0812">Transmembrane</keyword>
<keyword evidence="2" id="KW-0472">Membrane</keyword>
<feature type="transmembrane region" description="Helical" evidence="2">
    <location>
        <begin position="126"/>
        <end position="147"/>
    </location>
</feature>
<evidence type="ECO:0000313" key="4">
    <source>
        <dbReference type="Proteomes" id="UP001589896"/>
    </source>
</evidence>
<keyword evidence="4" id="KW-1185">Reference proteome</keyword>
<organism evidence="3 4">
    <name type="scientific">Lysobacter korlensis</name>
    <dbReference type="NCBI Taxonomy" id="553636"/>
    <lineage>
        <taxon>Bacteria</taxon>
        <taxon>Pseudomonadati</taxon>
        <taxon>Pseudomonadota</taxon>
        <taxon>Gammaproteobacteria</taxon>
        <taxon>Lysobacterales</taxon>
        <taxon>Lysobacteraceae</taxon>
        <taxon>Lysobacter</taxon>
    </lineage>
</organism>
<dbReference type="EMBL" id="JBHLTG010000005">
    <property type="protein sequence ID" value="MFC0680505.1"/>
    <property type="molecule type" value="Genomic_DNA"/>
</dbReference>
<reference evidence="3 4" key="1">
    <citation type="submission" date="2024-09" db="EMBL/GenBank/DDBJ databases">
        <authorList>
            <person name="Sun Q."/>
            <person name="Mori K."/>
        </authorList>
    </citation>
    <scope>NUCLEOTIDE SEQUENCE [LARGE SCALE GENOMIC DNA]</scope>
    <source>
        <strain evidence="3 4">KCTC 23076</strain>
    </source>
</reference>
<sequence>MSTADSNDRPSGGAVPVDPDDTLRNRVVDREKEEFGGIKWGSAFFGWLTATGMAVLLTALLAAAGAVVGLTTGTDPQEATDAAAQNLDAASIVSAIVLLVVLFVAYYCGGYVAGRMARFNGAKQGLAVWLWALIFAIVLAILGAVLGSQFNVLSGLNAFPRIPVNEGTLTVVGIITAIVLALVPLIGAVLGGKAGMHYHRKVDRAGLGR</sequence>